<evidence type="ECO:0000256" key="9">
    <source>
        <dbReference type="ARBA" id="ARBA00022989"/>
    </source>
</evidence>
<evidence type="ECO:0000256" key="8">
    <source>
        <dbReference type="ARBA" id="ARBA00022982"/>
    </source>
</evidence>
<evidence type="ECO:0000259" key="14">
    <source>
        <dbReference type="Pfam" id="PF01292"/>
    </source>
</evidence>
<keyword evidence="4" id="KW-1003">Cell membrane</keyword>
<dbReference type="Pfam" id="PF01292">
    <property type="entry name" value="Ni_hydr_CYTB"/>
    <property type="match status" value="1"/>
</dbReference>
<feature type="transmembrane region" description="Helical" evidence="13">
    <location>
        <begin position="142"/>
        <end position="164"/>
    </location>
</feature>
<name>A0A679JIP2_VARPD</name>
<keyword evidence="6 13" id="KW-0812">Transmembrane</keyword>
<comment type="cofactor">
    <cofactor evidence="1">
        <name>heme b</name>
        <dbReference type="ChEBI" id="CHEBI:60344"/>
    </cofactor>
</comment>
<dbReference type="InterPro" id="IPR011577">
    <property type="entry name" value="Cyt_b561_bac/Ni-Hgenase"/>
</dbReference>
<dbReference type="AlphaFoldDB" id="A0A679JIP2"/>
<keyword evidence="9 13" id="KW-1133">Transmembrane helix</keyword>
<feature type="transmembrane region" description="Helical" evidence="13">
    <location>
        <begin position="84"/>
        <end position="108"/>
    </location>
</feature>
<dbReference type="RefSeq" id="WP_339094979.1">
    <property type="nucleotide sequence ID" value="NZ_LR743508.1"/>
</dbReference>
<evidence type="ECO:0000256" key="4">
    <source>
        <dbReference type="ARBA" id="ARBA00022475"/>
    </source>
</evidence>
<dbReference type="InterPro" id="IPR016174">
    <property type="entry name" value="Di-haem_cyt_TM"/>
</dbReference>
<feature type="transmembrane region" description="Helical" evidence="13">
    <location>
        <begin position="14"/>
        <end position="34"/>
    </location>
</feature>
<dbReference type="Gene3D" id="1.20.950.20">
    <property type="entry name" value="Transmembrane di-heme cytochromes, Chain C"/>
    <property type="match status" value="1"/>
</dbReference>
<feature type="domain" description="Cytochrome b561 bacterial/Ni-hydrogenase" evidence="14">
    <location>
        <begin position="8"/>
        <end position="176"/>
    </location>
</feature>
<evidence type="ECO:0000256" key="12">
    <source>
        <dbReference type="ARBA" id="ARBA00037975"/>
    </source>
</evidence>
<keyword evidence="7" id="KW-0479">Metal-binding</keyword>
<evidence type="ECO:0000256" key="11">
    <source>
        <dbReference type="ARBA" id="ARBA00023136"/>
    </source>
</evidence>
<sequence>MSRSSMKFSLAQRVLHWGMALGILAMLFIGVGMMSTIDSIYLLLVSIHKPLGIVLLALALLRLAVRWRTGAPPLPAGMSEPMKLAARLSHVAFYVLMIAMPLLGWSMLSAADYPVVFAGMRLPSIVPPNAELHSMLWTAHRALAFCLFALFLLHFAAALFHAWVRKDGVFETMTSGRSDRRR</sequence>
<comment type="subcellular location">
    <subcellularLocation>
        <location evidence="2">Cell membrane</location>
        <topology evidence="2">Multi-pass membrane protein</topology>
    </subcellularLocation>
</comment>
<proteinExistence type="inferred from homology"/>
<evidence type="ECO:0000256" key="7">
    <source>
        <dbReference type="ARBA" id="ARBA00022723"/>
    </source>
</evidence>
<dbReference type="InterPro" id="IPR052168">
    <property type="entry name" value="Cytochrome_b561_oxidase"/>
</dbReference>
<evidence type="ECO:0000256" key="6">
    <source>
        <dbReference type="ARBA" id="ARBA00022692"/>
    </source>
</evidence>
<keyword evidence="3" id="KW-0813">Transport</keyword>
<evidence type="ECO:0000256" key="3">
    <source>
        <dbReference type="ARBA" id="ARBA00022448"/>
    </source>
</evidence>
<dbReference type="GO" id="GO:0009055">
    <property type="term" value="F:electron transfer activity"/>
    <property type="evidence" value="ECO:0007669"/>
    <property type="project" value="InterPro"/>
</dbReference>
<organism evidence="15">
    <name type="scientific">Variovorax paradoxus</name>
    <dbReference type="NCBI Taxonomy" id="34073"/>
    <lineage>
        <taxon>Bacteria</taxon>
        <taxon>Pseudomonadati</taxon>
        <taxon>Pseudomonadota</taxon>
        <taxon>Betaproteobacteria</taxon>
        <taxon>Burkholderiales</taxon>
        <taxon>Comamonadaceae</taxon>
        <taxon>Variovorax</taxon>
    </lineage>
</organism>
<dbReference type="GO" id="GO:0022904">
    <property type="term" value="P:respiratory electron transport chain"/>
    <property type="evidence" value="ECO:0007669"/>
    <property type="project" value="InterPro"/>
</dbReference>
<dbReference type="SUPFAM" id="SSF81342">
    <property type="entry name" value="Transmembrane di-heme cytochromes"/>
    <property type="match status" value="1"/>
</dbReference>
<keyword evidence="10" id="KW-0408">Iron</keyword>
<dbReference type="PANTHER" id="PTHR30529:SF6">
    <property type="entry name" value="BLL0291 PROTEIN"/>
    <property type="match status" value="1"/>
</dbReference>
<accession>A0A679JIP2</accession>
<evidence type="ECO:0000256" key="2">
    <source>
        <dbReference type="ARBA" id="ARBA00004651"/>
    </source>
</evidence>
<dbReference type="PANTHER" id="PTHR30529">
    <property type="entry name" value="CYTOCHROME B561"/>
    <property type="match status" value="1"/>
</dbReference>
<gene>
    <name evidence="15" type="ORF">VVAX_06693</name>
</gene>
<dbReference type="EMBL" id="LR743508">
    <property type="protein sequence ID" value="CAA2110452.1"/>
    <property type="molecule type" value="Genomic_DNA"/>
</dbReference>
<reference evidence="15" key="1">
    <citation type="submission" date="2019-12" db="EMBL/GenBank/DDBJ databases">
        <authorList>
            <person name="Cremers G."/>
        </authorList>
    </citation>
    <scope>NUCLEOTIDE SEQUENCE</scope>
    <source>
        <strain evidence="15">Vvax</strain>
    </source>
</reference>
<keyword evidence="8" id="KW-0249">Electron transport</keyword>
<comment type="similarity">
    <text evidence="12">Belongs to the cytochrome b561 family.</text>
</comment>
<keyword evidence="5" id="KW-0349">Heme</keyword>
<evidence type="ECO:0000256" key="1">
    <source>
        <dbReference type="ARBA" id="ARBA00001970"/>
    </source>
</evidence>
<protein>
    <recommendedName>
        <fullName evidence="14">Cytochrome b561 bacterial/Ni-hydrogenase domain-containing protein</fullName>
    </recommendedName>
</protein>
<dbReference type="GO" id="GO:0020037">
    <property type="term" value="F:heme binding"/>
    <property type="evidence" value="ECO:0007669"/>
    <property type="project" value="TreeGrafter"/>
</dbReference>
<evidence type="ECO:0000256" key="5">
    <source>
        <dbReference type="ARBA" id="ARBA00022617"/>
    </source>
</evidence>
<dbReference type="GO" id="GO:0046872">
    <property type="term" value="F:metal ion binding"/>
    <property type="evidence" value="ECO:0007669"/>
    <property type="project" value="UniProtKB-KW"/>
</dbReference>
<feature type="transmembrane region" description="Helical" evidence="13">
    <location>
        <begin position="40"/>
        <end position="63"/>
    </location>
</feature>
<evidence type="ECO:0000256" key="10">
    <source>
        <dbReference type="ARBA" id="ARBA00023004"/>
    </source>
</evidence>
<dbReference type="GO" id="GO:0005886">
    <property type="term" value="C:plasma membrane"/>
    <property type="evidence" value="ECO:0007669"/>
    <property type="project" value="UniProtKB-SubCell"/>
</dbReference>
<evidence type="ECO:0000256" key="13">
    <source>
        <dbReference type="SAM" id="Phobius"/>
    </source>
</evidence>
<keyword evidence="11 13" id="KW-0472">Membrane</keyword>
<evidence type="ECO:0000313" key="15">
    <source>
        <dbReference type="EMBL" id="CAA2110452.1"/>
    </source>
</evidence>